<keyword evidence="7" id="KW-1185">Reference proteome</keyword>
<dbReference type="AlphaFoldDB" id="A0A7Y9IW18"/>
<evidence type="ECO:0000313" key="7">
    <source>
        <dbReference type="Proteomes" id="UP000542125"/>
    </source>
</evidence>
<evidence type="ECO:0000256" key="1">
    <source>
        <dbReference type="ARBA" id="ARBA00022676"/>
    </source>
</evidence>
<dbReference type="GO" id="GO:0009244">
    <property type="term" value="P:lipopolysaccharide core region biosynthetic process"/>
    <property type="evidence" value="ECO:0007669"/>
    <property type="project" value="TreeGrafter"/>
</dbReference>
<dbReference type="Pfam" id="PF01075">
    <property type="entry name" value="Glyco_transf_9"/>
    <property type="match status" value="1"/>
</dbReference>
<organism evidence="6 7">
    <name type="scientific">Pigmentiphaga litoralis</name>
    <dbReference type="NCBI Taxonomy" id="516702"/>
    <lineage>
        <taxon>Bacteria</taxon>
        <taxon>Pseudomonadati</taxon>
        <taxon>Pseudomonadota</taxon>
        <taxon>Betaproteobacteria</taxon>
        <taxon>Burkholderiales</taxon>
        <taxon>Alcaligenaceae</taxon>
        <taxon>Pigmentiphaga</taxon>
    </lineage>
</organism>
<dbReference type="InterPro" id="IPR011910">
    <property type="entry name" value="RfaF"/>
</dbReference>
<name>A0A7Y9IW18_9BURK</name>
<evidence type="ECO:0000256" key="3">
    <source>
        <dbReference type="ARBA" id="ARBA00043995"/>
    </source>
</evidence>
<evidence type="ECO:0000256" key="2">
    <source>
        <dbReference type="ARBA" id="ARBA00022679"/>
    </source>
</evidence>
<dbReference type="InterPro" id="IPR051199">
    <property type="entry name" value="LPS_LOS_Heptosyltrfase"/>
</dbReference>
<evidence type="ECO:0000313" key="6">
    <source>
        <dbReference type="EMBL" id="NYE84024.1"/>
    </source>
</evidence>
<dbReference type="EMBL" id="JACBYR010000001">
    <property type="protein sequence ID" value="NYE84024.1"/>
    <property type="molecule type" value="Genomic_DNA"/>
</dbReference>
<reference evidence="6 7" key="1">
    <citation type="submission" date="2020-07" db="EMBL/GenBank/DDBJ databases">
        <title>Genomic Encyclopedia of Type Strains, Phase IV (KMG-V): Genome sequencing to study the core and pangenomes of soil and plant-associated prokaryotes.</title>
        <authorList>
            <person name="Whitman W."/>
        </authorList>
    </citation>
    <scope>NUCLEOTIDE SEQUENCE [LARGE SCALE GENOMIC DNA]</scope>
    <source>
        <strain evidence="6 7">SAS40</strain>
    </source>
</reference>
<proteinExistence type="inferred from homology"/>
<dbReference type="EC" id="2.4.99.24" evidence="4"/>
<comment type="catalytic activity">
    <reaction evidence="5">
        <text>an L-alpha-D-Hep-(1-&gt;5)-[alpha-Kdo-(2-&gt;4)]-alpha-Kdo-(2-&gt;6)-lipid A + ADP-L-glycero-beta-D-manno-heptose = an L-alpha-D-Hep-(1-&gt;3)-L-alpha-D-Hep-(1-&gt;5)-[alpha-Kdo-(2-&gt;4)]-alpha-Kdo-(2-&gt;6)-lipid A + ADP + H(+)</text>
        <dbReference type="Rhea" id="RHEA:74071"/>
        <dbReference type="ChEBI" id="CHEBI:15378"/>
        <dbReference type="ChEBI" id="CHEBI:61506"/>
        <dbReference type="ChEBI" id="CHEBI:193068"/>
        <dbReference type="ChEBI" id="CHEBI:193069"/>
        <dbReference type="ChEBI" id="CHEBI:456216"/>
        <dbReference type="EC" id="2.4.99.24"/>
    </reaction>
</comment>
<comment type="caution">
    <text evidence="6">The sequence shown here is derived from an EMBL/GenBank/DDBJ whole genome shotgun (WGS) entry which is preliminary data.</text>
</comment>
<dbReference type="Gene3D" id="3.40.50.2000">
    <property type="entry name" value="Glycogen Phosphorylase B"/>
    <property type="match status" value="2"/>
</dbReference>
<keyword evidence="2 6" id="KW-0808">Transferase</keyword>
<dbReference type="SUPFAM" id="SSF53756">
    <property type="entry name" value="UDP-Glycosyltransferase/glycogen phosphorylase"/>
    <property type="match status" value="1"/>
</dbReference>
<comment type="similarity">
    <text evidence="3">Belongs to the glycosyltransferase 9 family.</text>
</comment>
<dbReference type="CDD" id="cd03789">
    <property type="entry name" value="GT9_LPS_heptosyltransferase"/>
    <property type="match status" value="1"/>
</dbReference>
<dbReference type="GO" id="GO:0005829">
    <property type="term" value="C:cytosol"/>
    <property type="evidence" value="ECO:0007669"/>
    <property type="project" value="TreeGrafter"/>
</dbReference>
<dbReference type="PANTHER" id="PTHR30160">
    <property type="entry name" value="TETRAACYLDISACCHARIDE 4'-KINASE-RELATED"/>
    <property type="match status" value="1"/>
</dbReference>
<dbReference type="Proteomes" id="UP000542125">
    <property type="component" value="Unassembled WGS sequence"/>
</dbReference>
<dbReference type="GO" id="GO:0008713">
    <property type="term" value="F:ADP-heptose-lipopolysaccharide heptosyltransferase activity"/>
    <property type="evidence" value="ECO:0007669"/>
    <property type="project" value="UniProtKB-EC"/>
</dbReference>
<keyword evidence="1" id="KW-0328">Glycosyltransferase</keyword>
<dbReference type="InterPro" id="IPR002201">
    <property type="entry name" value="Glyco_trans_9"/>
</dbReference>
<dbReference type="NCBIfam" id="TIGR02195">
    <property type="entry name" value="heptsyl_trn_II"/>
    <property type="match status" value="1"/>
</dbReference>
<accession>A0A7Y9IW18</accession>
<dbReference type="PANTHER" id="PTHR30160:SF1">
    <property type="entry name" value="LIPOPOLYSACCHARIDE 1,2-N-ACETYLGLUCOSAMINETRANSFERASE-RELATED"/>
    <property type="match status" value="1"/>
</dbReference>
<evidence type="ECO:0000256" key="4">
    <source>
        <dbReference type="ARBA" id="ARBA00044042"/>
    </source>
</evidence>
<gene>
    <name evidence="6" type="ORF">FHW18_003295</name>
</gene>
<protein>
    <recommendedName>
        <fullName evidence="4">lipopolysaccharide heptosyltransferase II</fullName>
        <ecNumber evidence="4">2.4.99.24</ecNumber>
    </recommendedName>
</protein>
<dbReference type="RefSeq" id="WP_179587764.1">
    <property type="nucleotide sequence ID" value="NZ_JACBYR010000001.1"/>
</dbReference>
<evidence type="ECO:0000256" key="5">
    <source>
        <dbReference type="ARBA" id="ARBA00047503"/>
    </source>
</evidence>
<sequence>MSAPWDGVRRILAVRLDNLGDVLMSTPALSALKASFPGAHLTLMASPSGAAITPFLPCVDEVIVYDAPWVKSNGTADGTADLAMAERLRSREFDAAVIFTVYSQSALPAAMLCRFAGIPRVLAHCRENPYRLLTDWVRDTAVEDNGRHETQRQLDLVRTVGATVADERLVFDVAAADRISLRSKLAARGLSPERGWTLVHPGATAPSRRYPAERFAIVARSLADDDRGPVLVTGGPDEADLAGAVATLAGKGVTSIAGALSLGEFAALIEGAAVLVSNNSGPVHLAAALGTPVVDLYALTNPQHTPWQVRSRVLFHDVPCKFCYRSECPQGHHQCLRGVTPETVIAAARELHPIAHPLEPAA</sequence>